<accession>A0A329C7V1</accession>
<evidence type="ECO:0000313" key="3">
    <source>
        <dbReference type="Proteomes" id="UP000248918"/>
    </source>
</evidence>
<keyword evidence="1" id="KW-1133">Transmembrane helix</keyword>
<evidence type="ECO:0008006" key="4">
    <source>
        <dbReference type="Google" id="ProtNLM"/>
    </source>
</evidence>
<evidence type="ECO:0000256" key="1">
    <source>
        <dbReference type="SAM" id="Phobius"/>
    </source>
</evidence>
<dbReference type="AlphaFoldDB" id="A0A329C7V1"/>
<dbReference type="OrthoDB" id="8999741at2"/>
<keyword evidence="1" id="KW-0472">Membrane</keyword>
<sequence>MSTTFVELGGAASTRPFLSHWIKRARVPFAAWSRRRRWVIALLIAAIVFALGTHGWIVADLSGVAASRSALAASAQRLADARHALAQLPVLRQEIAAMGAARSSASWSSADDVRVVSELAVQSDVTLLSLEPGAVSGVGVESMRPLQFTARTDFVHLMAFLRGLSDLPVLTVPVDVTVKRDAASLVMNATLNMFGALRPAPLNTLADAFVDASLDSDDDEDLVFFDPFSSPQMFAAGGLSEGSPLRLVGLLRDRTRGLALLDTEDGATTVVAGQLIGAERVTKLDARGITLARGDETRTLSLMEAS</sequence>
<protein>
    <recommendedName>
        <fullName evidence="4">Tfp pilus assembly protein PilO</fullName>
    </recommendedName>
</protein>
<evidence type="ECO:0000313" key="2">
    <source>
        <dbReference type="EMBL" id="RAS27125.1"/>
    </source>
</evidence>
<name>A0A329C7V1_9BURK</name>
<keyword evidence="1" id="KW-0812">Transmembrane</keyword>
<dbReference type="RefSeq" id="WP_111932961.1">
    <property type="nucleotide sequence ID" value="NZ_CADFFP010000016.1"/>
</dbReference>
<dbReference type="EMBL" id="QLTK01000013">
    <property type="protein sequence ID" value="RAS27125.1"/>
    <property type="molecule type" value="Genomic_DNA"/>
</dbReference>
<reference evidence="2 3" key="1">
    <citation type="submission" date="2018-06" db="EMBL/GenBank/DDBJ databases">
        <title>Genomic Encyclopedia of Type Strains, Phase III (KMG-III): the genomes of soil and plant-associated and newly described type strains.</title>
        <authorList>
            <person name="Whitman W."/>
        </authorList>
    </citation>
    <scope>NUCLEOTIDE SEQUENCE [LARGE SCALE GENOMIC DNA]</scope>
    <source>
        <strain evidence="2 3">LMG 23644</strain>
    </source>
</reference>
<organism evidence="2 3">
    <name type="scientific">Paraburkholderia bryophila</name>
    <dbReference type="NCBI Taxonomy" id="420952"/>
    <lineage>
        <taxon>Bacteria</taxon>
        <taxon>Pseudomonadati</taxon>
        <taxon>Pseudomonadota</taxon>
        <taxon>Betaproteobacteria</taxon>
        <taxon>Burkholderiales</taxon>
        <taxon>Burkholderiaceae</taxon>
        <taxon>Paraburkholderia</taxon>
    </lineage>
</organism>
<comment type="caution">
    <text evidence="2">The sequence shown here is derived from an EMBL/GenBank/DDBJ whole genome shotgun (WGS) entry which is preliminary data.</text>
</comment>
<proteinExistence type="predicted"/>
<feature type="transmembrane region" description="Helical" evidence="1">
    <location>
        <begin position="38"/>
        <end position="59"/>
    </location>
</feature>
<gene>
    <name evidence="2" type="ORF">BX591_11366</name>
</gene>
<dbReference type="Proteomes" id="UP000248918">
    <property type="component" value="Unassembled WGS sequence"/>
</dbReference>